<proteinExistence type="predicted"/>
<dbReference type="Pfam" id="PF08241">
    <property type="entry name" value="Methyltransf_11"/>
    <property type="match status" value="1"/>
</dbReference>
<protein>
    <submittedName>
        <fullName evidence="3">Methyltransferase domain-containing protein</fullName>
    </submittedName>
</protein>
<sequence>MNTGYVHGYSAVEARRLDDQAGVLADLLHSDTAFAPGSRVLEVGCGVGAQTVRLAQAGQGVRITAVDSSARSLELARERVAAEVPGAQVEWLQADLHQLPLAEGCFDHLFICFVLEHLPDPLAALTALRRLLRPGGSVTVIEGDHGSAVFHPDSRYARAAIGHQVRLQSAHGGDALIGRRLGPLLREAGYRRVVVTPRTVYADDGRPALARGFTRNTFVAMIEAVREKALAAGLTTAADWDRGIADLRRTARPGGTFHYTFFKGTAVRQVVSGGLGQCHRPAAQPLSRGRSAAAPGRR</sequence>
<dbReference type="SUPFAM" id="SSF53335">
    <property type="entry name" value="S-adenosyl-L-methionine-dependent methyltransferases"/>
    <property type="match status" value="1"/>
</dbReference>
<comment type="caution">
    <text evidence="3">The sequence shown here is derived from an EMBL/GenBank/DDBJ whole genome shotgun (WGS) entry which is preliminary data.</text>
</comment>
<dbReference type="EMBL" id="JBFAUK010000001">
    <property type="protein sequence ID" value="MEV5505112.1"/>
    <property type="molecule type" value="Genomic_DNA"/>
</dbReference>
<evidence type="ECO:0000256" key="1">
    <source>
        <dbReference type="SAM" id="MobiDB-lite"/>
    </source>
</evidence>
<dbReference type="Gene3D" id="6.10.140.1580">
    <property type="match status" value="1"/>
</dbReference>
<dbReference type="PANTHER" id="PTHR43861">
    <property type="entry name" value="TRANS-ACONITATE 2-METHYLTRANSFERASE-RELATED"/>
    <property type="match status" value="1"/>
</dbReference>
<feature type="compositionally biased region" description="Low complexity" evidence="1">
    <location>
        <begin position="287"/>
        <end position="298"/>
    </location>
</feature>
<evidence type="ECO:0000313" key="3">
    <source>
        <dbReference type="EMBL" id="MEV5505112.1"/>
    </source>
</evidence>
<reference evidence="3 4" key="1">
    <citation type="submission" date="2024-06" db="EMBL/GenBank/DDBJ databases">
        <title>The Natural Products Discovery Center: Release of the First 8490 Sequenced Strains for Exploring Actinobacteria Biosynthetic Diversity.</title>
        <authorList>
            <person name="Kalkreuter E."/>
            <person name="Kautsar S.A."/>
            <person name="Yang D."/>
            <person name="Bader C.D."/>
            <person name="Teijaro C.N."/>
            <person name="Fluegel L."/>
            <person name="Davis C.M."/>
            <person name="Simpson J.R."/>
            <person name="Lauterbach L."/>
            <person name="Steele A.D."/>
            <person name="Gui C."/>
            <person name="Meng S."/>
            <person name="Li G."/>
            <person name="Viehrig K."/>
            <person name="Ye F."/>
            <person name="Su P."/>
            <person name="Kiefer A.F."/>
            <person name="Nichols A."/>
            <person name="Cepeda A.J."/>
            <person name="Yan W."/>
            <person name="Fan B."/>
            <person name="Jiang Y."/>
            <person name="Adhikari A."/>
            <person name="Zheng C.-J."/>
            <person name="Schuster L."/>
            <person name="Cowan T.M."/>
            <person name="Smanski M.J."/>
            <person name="Chevrette M.G."/>
            <person name="De Carvalho L.P.S."/>
            <person name="Shen B."/>
        </authorList>
    </citation>
    <scope>NUCLEOTIDE SEQUENCE [LARGE SCALE GENOMIC DNA]</scope>
    <source>
        <strain evidence="3 4">NPDC052347</strain>
    </source>
</reference>
<dbReference type="InterPro" id="IPR013216">
    <property type="entry name" value="Methyltransf_11"/>
</dbReference>
<dbReference type="CDD" id="cd02440">
    <property type="entry name" value="AdoMet_MTases"/>
    <property type="match status" value="1"/>
</dbReference>
<keyword evidence="3" id="KW-0808">Transferase</keyword>
<dbReference type="InterPro" id="IPR029063">
    <property type="entry name" value="SAM-dependent_MTases_sf"/>
</dbReference>
<dbReference type="RefSeq" id="WP_109281154.1">
    <property type="nucleotide sequence ID" value="NZ_JBFAUK010000001.1"/>
</dbReference>
<dbReference type="GO" id="GO:0032259">
    <property type="term" value="P:methylation"/>
    <property type="evidence" value="ECO:0007669"/>
    <property type="project" value="UniProtKB-KW"/>
</dbReference>
<accession>A0ABV3JQE8</accession>
<name>A0ABV3JQE8_STRON</name>
<keyword evidence="3" id="KW-0489">Methyltransferase</keyword>
<dbReference type="GO" id="GO:0008168">
    <property type="term" value="F:methyltransferase activity"/>
    <property type="evidence" value="ECO:0007669"/>
    <property type="project" value="UniProtKB-KW"/>
</dbReference>
<gene>
    <name evidence="3" type="ORF">AB0L16_01350</name>
</gene>
<evidence type="ECO:0000259" key="2">
    <source>
        <dbReference type="Pfam" id="PF08241"/>
    </source>
</evidence>
<feature type="region of interest" description="Disordered" evidence="1">
    <location>
        <begin position="278"/>
        <end position="298"/>
    </location>
</feature>
<keyword evidence="4" id="KW-1185">Reference proteome</keyword>
<organism evidence="3 4">
    <name type="scientific">Streptomyces orinoci</name>
    <name type="common">Streptoverticillium orinoci</name>
    <dbReference type="NCBI Taxonomy" id="67339"/>
    <lineage>
        <taxon>Bacteria</taxon>
        <taxon>Bacillati</taxon>
        <taxon>Actinomycetota</taxon>
        <taxon>Actinomycetes</taxon>
        <taxon>Kitasatosporales</taxon>
        <taxon>Streptomycetaceae</taxon>
        <taxon>Streptomyces</taxon>
    </lineage>
</organism>
<feature type="domain" description="Methyltransferase type 11" evidence="2">
    <location>
        <begin position="41"/>
        <end position="138"/>
    </location>
</feature>
<dbReference type="Proteomes" id="UP001552594">
    <property type="component" value="Unassembled WGS sequence"/>
</dbReference>
<dbReference type="Gene3D" id="3.40.50.150">
    <property type="entry name" value="Vaccinia Virus protein VP39"/>
    <property type="match status" value="1"/>
</dbReference>
<evidence type="ECO:0000313" key="4">
    <source>
        <dbReference type="Proteomes" id="UP001552594"/>
    </source>
</evidence>